<gene>
    <name evidence="5" type="ORF">QNN03_20095</name>
</gene>
<dbReference type="InterPro" id="IPR037143">
    <property type="entry name" value="4-PPantetheinyl_Trfase_dom_sf"/>
</dbReference>
<proteinExistence type="predicted"/>
<keyword evidence="6" id="KW-1185">Reference proteome</keyword>
<evidence type="ECO:0000313" key="6">
    <source>
        <dbReference type="Proteomes" id="UP001241926"/>
    </source>
</evidence>
<sequence>MSAVLAPEPVDLDAVTALFEPRVIAAQAHTGELEFGQLPAPVRDLLHGYTAPLRRETFTAGRLAAARATAALTGMPRWLSADGRGAPSWPYGVAGSLSHTNRVALCVTGPDDGVGLGIDIEPLETGEELLSAVHYVCTPEERERLRGAADPALAVLRLFCVKEALYKALPPDHQDGTSFQSVALEWQEPPPGTDPAAPVHFRVDRGPFPGTEARCALIGSRMVAAVSLPRPPGPVRGLAAPGSRAADSAPGSPDSRSATGCSCPGAAAAGSRAVDSASGSPDVGSGSGCSRPGASAAGSGSPDLGSGTGCSCPGVAARGSGAVGSAPVSPDLGSGSGCSRPGATAAGSGFPDVGSEAGCSCPGAAARGSGAVDSAPVSPDLGSGSGCSRPGATAAGSGSPDLGSEAGRSRLGAAAPGPVGPGPVGPGPVGPGPAAPGPAAPGPAAPGSRAVDAASDSPGPRFGVVGPDRGPGGDDGSRGAPAHPLAPRNSQDGQ</sequence>
<organism evidence="5 6">
    <name type="scientific">Streptomyces fuscus</name>
    <dbReference type="NCBI Taxonomy" id="3048495"/>
    <lineage>
        <taxon>Bacteria</taxon>
        <taxon>Bacillati</taxon>
        <taxon>Actinomycetota</taxon>
        <taxon>Actinomycetes</taxon>
        <taxon>Kitasatosporales</taxon>
        <taxon>Streptomycetaceae</taxon>
        <taxon>Streptomyces</taxon>
    </lineage>
</organism>
<dbReference type="PRINTS" id="PR01399">
    <property type="entry name" value="ENTSNTHTASED"/>
</dbReference>
<evidence type="ECO:0000256" key="1">
    <source>
        <dbReference type="ARBA" id="ARBA00022679"/>
    </source>
</evidence>
<feature type="domain" description="4'-phosphopantetheinyl transferase N-terminal" evidence="4">
    <location>
        <begin position="52"/>
        <end position="108"/>
    </location>
</feature>
<accession>A0ABT7J1T7</accession>
<dbReference type="Gene3D" id="3.90.470.20">
    <property type="entry name" value="4'-phosphopantetheinyl transferase domain"/>
    <property type="match status" value="1"/>
</dbReference>
<feature type="compositionally biased region" description="Pro residues" evidence="2">
    <location>
        <begin position="418"/>
        <end position="444"/>
    </location>
</feature>
<dbReference type="Pfam" id="PF01648">
    <property type="entry name" value="ACPS"/>
    <property type="match status" value="1"/>
</dbReference>
<dbReference type="InterPro" id="IPR008278">
    <property type="entry name" value="4-PPantetheinyl_Trfase_dom"/>
</dbReference>
<dbReference type="Pfam" id="PF17837">
    <property type="entry name" value="4PPT_N"/>
    <property type="match status" value="1"/>
</dbReference>
<dbReference type="RefSeq" id="WP_285433998.1">
    <property type="nucleotide sequence ID" value="NZ_JASJUS010000018.1"/>
</dbReference>
<evidence type="ECO:0000256" key="2">
    <source>
        <dbReference type="SAM" id="MobiDB-lite"/>
    </source>
</evidence>
<dbReference type="InterPro" id="IPR003542">
    <property type="entry name" value="Enbac_synth_compD-like"/>
</dbReference>
<dbReference type="SUPFAM" id="SSF56214">
    <property type="entry name" value="4'-phosphopantetheinyl transferase"/>
    <property type="match status" value="1"/>
</dbReference>
<dbReference type="PANTHER" id="PTHR38096:SF1">
    <property type="entry name" value="ENTEROBACTIN SYNTHASE COMPONENT D"/>
    <property type="match status" value="1"/>
</dbReference>
<reference evidence="5 6" key="1">
    <citation type="submission" date="2023-05" db="EMBL/GenBank/DDBJ databases">
        <title>Streptomyces fuscus sp. nov., a brown-black pigment producing actinomyces isolated from dry sand of Sea duck farm.</title>
        <authorList>
            <person name="Xie J."/>
            <person name="Shen N."/>
        </authorList>
    </citation>
    <scope>NUCLEOTIDE SEQUENCE [LARGE SCALE GENOMIC DNA]</scope>
    <source>
        <strain evidence="5 6">GXMU-J15</strain>
    </source>
</reference>
<protein>
    <submittedName>
        <fullName evidence="5">4'-phosphopantetheinyl transferase superfamily protein</fullName>
    </submittedName>
</protein>
<feature type="compositionally biased region" description="Low complexity" evidence="2">
    <location>
        <begin position="257"/>
        <end position="280"/>
    </location>
</feature>
<dbReference type="GO" id="GO:0016740">
    <property type="term" value="F:transferase activity"/>
    <property type="evidence" value="ECO:0007669"/>
    <property type="project" value="UniProtKB-KW"/>
</dbReference>
<dbReference type="PANTHER" id="PTHR38096">
    <property type="entry name" value="ENTEROBACTIN SYNTHASE COMPONENT D"/>
    <property type="match status" value="1"/>
</dbReference>
<comment type="caution">
    <text evidence="5">The sequence shown here is derived from an EMBL/GenBank/DDBJ whole genome shotgun (WGS) entry which is preliminary data.</text>
</comment>
<dbReference type="Proteomes" id="UP001241926">
    <property type="component" value="Unassembled WGS sequence"/>
</dbReference>
<name>A0ABT7J1T7_9ACTN</name>
<feature type="region of interest" description="Disordered" evidence="2">
    <location>
        <begin position="319"/>
        <end position="494"/>
    </location>
</feature>
<keyword evidence="1 5" id="KW-0808">Transferase</keyword>
<feature type="domain" description="4'-phosphopantetheinyl transferase" evidence="3">
    <location>
        <begin position="115"/>
        <end position="184"/>
    </location>
</feature>
<feature type="compositionally biased region" description="Low complexity" evidence="2">
    <location>
        <begin position="319"/>
        <end position="330"/>
    </location>
</feature>
<feature type="compositionally biased region" description="Low complexity" evidence="2">
    <location>
        <begin position="288"/>
        <end position="304"/>
    </location>
</feature>
<feature type="compositionally biased region" description="Low complexity" evidence="2">
    <location>
        <begin position="458"/>
        <end position="468"/>
    </location>
</feature>
<dbReference type="EMBL" id="JASJUS010000018">
    <property type="protein sequence ID" value="MDL2078740.1"/>
    <property type="molecule type" value="Genomic_DNA"/>
</dbReference>
<evidence type="ECO:0000313" key="5">
    <source>
        <dbReference type="EMBL" id="MDL2078740.1"/>
    </source>
</evidence>
<evidence type="ECO:0000259" key="4">
    <source>
        <dbReference type="Pfam" id="PF17837"/>
    </source>
</evidence>
<feature type="region of interest" description="Disordered" evidence="2">
    <location>
        <begin position="234"/>
        <end position="304"/>
    </location>
</feature>
<dbReference type="InterPro" id="IPR041354">
    <property type="entry name" value="4PPT_N"/>
</dbReference>
<evidence type="ECO:0000259" key="3">
    <source>
        <dbReference type="Pfam" id="PF01648"/>
    </source>
</evidence>